<dbReference type="HOGENOM" id="CLU_076697_0_0_1"/>
<dbReference type="OMA" id="MMIPGRP"/>
<gene>
    <name evidence="1" type="ORF">KLLA0_E23893g</name>
</gene>
<protein>
    <submittedName>
        <fullName evidence="1">KLLA0E23893p</fullName>
    </submittedName>
</protein>
<dbReference type="GO" id="GO:0043022">
    <property type="term" value="F:ribosome binding"/>
    <property type="evidence" value="ECO:0007669"/>
    <property type="project" value="InterPro"/>
</dbReference>
<dbReference type="Pfam" id="PF07961">
    <property type="entry name" value="MBA1"/>
    <property type="match status" value="1"/>
</dbReference>
<dbReference type="Proteomes" id="UP000000598">
    <property type="component" value="Chromosome E"/>
</dbReference>
<dbReference type="InterPro" id="IPR012483">
    <property type="entry name" value="Mba1_Saccharomycetales"/>
</dbReference>
<dbReference type="eggNOG" id="ENOG502QWPQ">
    <property type="taxonomic scope" value="Eukaryota"/>
</dbReference>
<keyword evidence="2" id="KW-1185">Reference proteome</keyword>
<dbReference type="GO" id="GO:0032979">
    <property type="term" value="P:protein insertion into mitochondrial inner membrane from matrix"/>
    <property type="evidence" value="ECO:0007669"/>
    <property type="project" value="InterPro"/>
</dbReference>
<evidence type="ECO:0000313" key="1">
    <source>
        <dbReference type="EMBL" id="CAH00115.1"/>
    </source>
</evidence>
<dbReference type="PANTHER" id="PTHR13333">
    <property type="entry name" value="M-AAA PROTEASE-INTERACTING PROTEIN 1, MITOCHONDRIAL"/>
    <property type="match status" value="1"/>
</dbReference>
<reference evidence="1 2" key="1">
    <citation type="journal article" date="2004" name="Nature">
        <title>Genome evolution in yeasts.</title>
        <authorList>
            <consortium name="Genolevures"/>
            <person name="Dujon B."/>
            <person name="Sherman D."/>
            <person name="Fischer G."/>
            <person name="Durrens P."/>
            <person name="Casaregola S."/>
            <person name="Lafontaine I."/>
            <person name="de Montigny J."/>
            <person name="Marck C."/>
            <person name="Neuveglise C."/>
            <person name="Talla E."/>
            <person name="Goffard N."/>
            <person name="Frangeul L."/>
            <person name="Aigle M."/>
            <person name="Anthouard V."/>
            <person name="Babour A."/>
            <person name="Barbe V."/>
            <person name="Barnay S."/>
            <person name="Blanchin S."/>
            <person name="Beckerich J.M."/>
            <person name="Beyne E."/>
            <person name="Bleykasten C."/>
            <person name="Boisrame A."/>
            <person name="Boyer J."/>
            <person name="Cattolico L."/>
            <person name="Confanioleri F."/>
            <person name="de Daruvar A."/>
            <person name="Despons L."/>
            <person name="Fabre E."/>
            <person name="Fairhead C."/>
            <person name="Ferry-Dumazet H."/>
            <person name="Groppi A."/>
            <person name="Hantraye F."/>
            <person name="Hennequin C."/>
            <person name="Jauniaux N."/>
            <person name="Joyet P."/>
            <person name="Kachouri R."/>
            <person name="Kerrest A."/>
            <person name="Koszul R."/>
            <person name="Lemaire M."/>
            <person name="Lesur I."/>
            <person name="Ma L."/>
            <person name="Muller H."/>
            <person name="Nicaud J.M."/>
            <person name="Nikolski M."/>
            <person name="Oztas S."/>
            <person name="Ozier-Kalogeropoulos O."/>
            <person name="Pellenz S."/>
            <person name="Potier S."/>
            <person name="Richard G.F."/>
            <person name="Straub M.L."/>
            <person name="Suleau A."/>
            <person name="Swennene D."/>
            <person name="Tekaia F."/>
            <person name="Wesolowski-Louvel M."/>
            <person name="Westhof E."/>
            <person name="Wirth B."/>
            <person name="Zeniou-Meyer M."/>
            <person name="Zivanovic I."/>
            <person name="Bolotin-Fukuhara M."/>
            <person name="Thierry A."/>
            <person name="Bouchier C."/>
            <person name="Caudron B."/>
            <person name="Scarpelli C."/>
            <person name="Gaillardin C."/>
            <person name="Weissenbach J."/>
            <person name="Wincker P."/>
            <person name="Souciet J.L."/>
        </authorList>
    </citation>
    <scope>NUCLEOTIDE SEQUENCE [LARGE SCALE GENOMIC DNA]</scope>
    <source>
        <strain evidence="2">ATCC 8585 / CBS 2359 / DSM 70799 / NBRC 1267 / NRRL Y-1140 / WM37</strain>
    </source>
</reference>
<dbReference type="GO" id="GO:0005743">
    <property type="term" value="C:mitochondrial inner membrane"/>
    <property type="evidence" value="ECO:0007669"/>
    <property type="project" value="InterPro"/>
</dbReference>
<sequence>MFQLRGIRTVGLLGKRGRFFSTSRRLLDSDGVVKKPAPFNPRHMGVANQVYIAPSKKNMPNPITSPVAYFNVLVRKIYTLGMNTIQVALFRYQSGLKPNFLLWKNKAIETYVQVNEAFAKRELDTIKPQVSIWVDEALTARAKQIPSNITLDWELIKFNEVPKLVSTQAMMIPGRPVELIQLIYKFDTKQRLIKFDKKKSKTDKLDRDVIDYIAFLCDASTNDILLTGSVFESAPDAKLPKDSETSNQIVIERMKVNGDLFRVQPPVKKD</sequence>
<dbReference type="PIRSF" id="PIRSF022613">
    <property type="entry name" value="MBA1"/>
    <property type="match status" value="1"/>
</dbReference>
<proteinExistence type="predicted"/>
<dbReference type="KEGG" id="kla:KLLA0_E23893g"/>
<dbReference type="Gene3D" id="3.10.450.240">
    <property type="match status" value="1"/>
</dbReference>
<dbReference type="STRING" id="284590.Q6CM11"/>
<dbReference type="InterPro" id="IPR024621">
    <property type="entry name" value="Mba1"/>
</dbReference>
<evidence type="ECO:0000313" key="2">
    <source>
        <dbReference type="Proteomes" id="UP000000598"/>
    </source>
</evidence>
<dbReference type="PaxDb" id="284590-Q6CM11"/>
<organism evidence="1 2">
    <name type="scientific">Kluyveromyces lactis (strain ATCC 8585 / CBS 2359 / DSM 70799 / NBRC 1267 / NRRL Y-1140 / WM37)</name>
    <name type="common">Yeast</name>
    <name type="synonym">Candida sphaerica</name>
    <dbReference type="NCBI Taxonomy" id="284590"/>
    <lineage>
        <taxon>Eukaryota</taxon>
        <taxon>Fungi</taxon>
        <taxon>Dikarya</taxon>
        <taxon>Ascomycota</taxon>
        <taxon>Saccharomycotina</taxon>
        <taxon>Saccharomycetes</taxon>
        <taxon>Saccharomycetales</taxon>
        <taxon>Saccharomycetaceae</taxon>
        <taxon>Kluyveromyces</taxon>
    </lineage>
</organism>
<dbReference type="AlphaFoldDB" id="Q6CM11"/>
<dbReference type="PANTHER" id="PTHR13333:SF5">
    <property type="entry name" value="M-AAA PROTEASE-INTERACTING PROTEIN 1, MITOCHONDRIAL"/>
    <property type="match status" value="1"/>
</dbReference>
<dbReference type="EMBL" id="CR382125">
    <property type="protein sequence ID" value="CAH00115.1"/>
    <property type="molecule type" value="Genomic_DNA"/>
</dbReference>
<accession>Q6CM11</accession>
<name>Q6CM11_KLULA</name>
<dbReference type="InParanoid" id="Q6CM11"/>
<dbReference type="FunCoup" id="Q6CM11">
    <property type="interactions" value="86"/>
</dbReference>